<evidence type="ECO:0000256" key="3">
    <source>
        <dbReference type="ARBA" id="ARBA00022485"/>
    </source>
</evidence>
<organism evidence="9">
    <name type="scientific">Methyloraptor flagellatus</name>
    <dbReference type="NCBI Taxonomy" id="3162530"/>
    <lineage>
        <taxon>Bacteria</taxon>
        <taxon>Pseudomonadati</taxon>
        <taxon>Pseudomonadota</taxon>
        <taxon>Alphaproteobacteria</taxon>
        <taxon>Hyphomicrobiales</taxon>
        <taxon>Ancalomicrobiaceae</taxon>
        <taxon>Methyloraptor</taxon>
    </lineage>
</organism>
<dbReference type="FunFam" id="3.30.70.20:FF:000045">
    <property type="entry name" value="Ferredoxin, 4Fe-4S"/>
    <property type="match status" value="1"/>
</dbReference>
<evidence type="ECO:0000256" key="2">
    <source>
        <dbReference type="ARBA" id="ARBA00022448"/>
    </source>
</evidence>
<dbReference type="Pfam" id="PF12838">
    <property type="entry name" value="Fer4_7"/>
    <property type="match status" value="1"/>
</dbReference>
<dbReference type="RefSeq" id="WP_407051832.1">
    <property type="nucleotide sequence ID" value="NZ_CP158568.1"/>
</dbReference>
<keyword evidence="4" id="KW-0479">Metal-binding</keyword>
<evidence type="ECO:0000313" key="9">
    <source>
        <dbReference type="EMBL" id="XBY46741.1"/>
    </source>
</evidence>
<dbReference type="PROSITE" id="PS51379">
    <property type="entry name" value="4FE4S_FER_2"/>
    <property type="match status" value="1"/>
</dbReference>
<dbReference type="InterPro" id="IPR017900">
    <property type="entry name" value="4Fe4S_Fe_S_CS"/>
</dbReference>
<comment type="cofactor">
    <cofactor evidence="1">
        <name>[4Fe-4S] cluster</name>
        <dbReference type="ChEBI" id="CHEBI:49883"/>
    </cofactor>
</comment>
<dbReference type="KEGG" id="mflg:ABS361_11295"/>
<evidence type="ECO:0000256" key="7">
    <source>
        <dbReference type="ARBA" id="ARBA00023014"/>
    </source>
</evidence>
<gene>
    <name evidence="9" type="ORF">ABS361_11295</name>
</gene>
<dbReference type="Gene3D" id="3.30.70.20">
    <property type="match status" value="1"/>
</dbReference>
<proteinExistence type="predicted"/>
<keyword evidence="6" id="KW-0408">Iron</keyword>
<keyword evidence="3" id="KW-0004">4Fe-4S</keyword>
<dbReference type="EMBL" id="CP158568">
    <property type="protein sequence ID" value="XBY46741.1"/>
    <property type="molecule type" value="Genomic_DNA"/>
</dbReference>
<name>A0AAU7XFX2_9HYPH</name>
<dbReference type="SUPFAM" id="SSF54862">
    <property type="entry name" value="4Fe-4S ferredoxins"/>
    <property type="match status" value="1"/>
</dbReference>
<evidence type="ECO:0000256" key="5">
    <source>
        <dbReference type="ARBA" id="ARBA00022982"/>
    </source>
</evidence>
<evidence type="ECO:0000256" key="6">
    <source>
        <dbReference type="ARBA" id="ARBA00023004"/>
    </source>
</evidence>
<dbReference type="GO" id="GO:0046872">
    <property type="term" value="F:metal ion binding"/>
    <property type="evidence" value="ECO:0007669"/>
    <property type="project" value="UniProtKB-KW"/>
</dbReference>
<feature type="domain" description="4Fe-4S ferredoxin-type" evidence="8">
    <location>
        <begin position="1"/>
        <end position="30"/>
    </location>
</feature>
<evidence type="ECO:0000256" key="4">
    <source>
        <dbReference type="ARBA" id="ARBA00022723"/>
    </source>
</evidence>
<dbReference type="GO" id="GO:0051539">
    <property type="term" value="F:4 iron, 4 sulfur cluster binding"/>
    <property type="evidence" value="ECO:0007669"/>
    <property type="project" value="UniProtKB-KW"/>
</dbReference>
<dbReference type="PROSITE" id="PS00198">
    <property type="entry name" value="4FE4S_FER_1"/>
    <property type="match status" value="1"/>
</dbReference>
<dbReference type="InterPro" id="IPR017896">
    <property type="entry name" value="4Fe4S_Fe-S-bd"/>
</dbReference>
<sequence>MAFKIIASQCTACGACEFECPSAAIKFKGETYIIDAKKCTECEGAFDTQQCANVCPVPNTCVKAA</sequence>
<protein>
    <submittedName>
        <fullName evidence="9">4Fe-4S dicluster domain-containing protein</fullName>
    </submittedName>
</protein>
<evidence type="ECO:0000256" key="1">
    <source>
        <dbReference type="ARBA" id="ARBA00001966"/>
    </source>
</evidence>
<dbReference type="AlphaFoldDB" id="A0AAU7XFX2"/>
<keyword evidence="2" id="KW-0813">Transport</keyword>
<accession>A0AAU7XFX2</accession>
<keyword evidence="7" id="KW-0411">Iron-sulfur</keyword>
<keyword evidence="5" id="KW-0249">Electron transport</keyword>
<evidence type="ECO:0000259" key="8">
    <source>
        <dbReference type="PROSITE" id="PS51379"/>
    </source>
</evidence>
<reference evidence="9" key="1">
    <citation type="submission" date="2024-06" db="EMBL/GenBank/DDBJ databases">
        <title>Methylostella associata gen. nov., sp. nov., a novel Ancalomicrobiaceae-affiliated facultatively methylotrophic bacteria that feed on methanotrophs of the genus Methylococcus.</title>
        <authorList>
            <person name="Saltykova V."/>
            <person name="Danilova O.V."/>
            <person name="Oshkin I.Y."/>
            <person name="Belova S.E."/>
            <person name="Pimenov N.V."/>
            <person name="Dedysh S.N."/>
        </authorList>
    </citation>
    <scope>NUCLEOTIDE SEQUENCE</scope>
    <source>
        <strain evidence="9">S20</strain>
    </source>
</reference>